<dbReference type="Proteomes" id="UP000292886">
    <property type="component" value="Chromosome"/>
</dbReference>
<dbReference type="RefSeq" id="WP_133362604.1">
    <property type="nucleotide sequence ID" value="NZ_CP037940.1"/>
</dbReference>
<dbReference type="AlphaFoldDB" id="A0A4V1AIH5"/>
<dbReference type="EMBL" id="CP037940">
    <property type="protein sequence ID" value="QBO35525.1"/>
    <property type="molecule type" value="Genomic_DNA"/>
</dbReference>
<sequence>MMSKKQNNLFNLQAYVSQVFVTNNSRIPARLQVPSNFEKVVNLFLIEHQVAPTFRLRKQDEITHDEWVKIFFQAGIIQEKSKKQLKVYLSREATQSGLKALPSNRIQNKERQLAFSKYMRSLAPLVARKVSSYTKFSDWEKGYIRTGQIPDDLALAVKIFTQLNQLTPATKLSLKHFSVMVTNDSHELPDKKGSFVKKLLVDWYQAMIDDDLTTMTSQEIDEAAFSFNNLIEPNTDTQFNNFIVNQQLQKFSIFSRYNLQHAMIATPNNQAIWIIENKAYAEELMYQYPEKSIITASGSLPHLVGQMINRLAKLHVKVYYSGDLDVNGINLAMIAKQQVPTLEFLGMSAAAFEAAPIYLAQNSDVKLKYDLATETSLKGLYEQIIKTKQIVEQETLSEIYELQLNTNHNKTRKEEQNGRTV</sequence>
<evidence type="ECO:0000313" key="3">
    <source>
        <dbReference type="Proteomes" id="UP000292886"/>
    </source>
</evidence>
<dbReference type="InterPro" id="IPR024465">
    <property type="entry name" value="DUF2399"/>
</dbReference>
<accession>A0A4V1AIH5</accession>
<feature type="domain" description="DUF2399" evidence="1">
    <location>
        <begin position="260"/>
        <end position="396"/>
    </location>
</feature>
<evidence type="ECO:0000259" key="1">
    <source>
        <dbReference type="Pfam" id="PF09664"/>
    </source>
</evidence>
<keyword evidence="3" id="KW-1185">Reference proteome</keyword>
<organism evidence="2 3">
    <name type="scientific">Periweissella cryptocerci</name>
    <dbReference type="NCBI Taxonomy" id="2506420"/>
    <lineage>
        <taxon>Bacteria</taxon>
        <taxon>Bacillati</taxon>
        <taxon>Bacillota</taxon>
        <taxon>Bacilli</taxon>
        <taxon>Lactobacillales</taxon>
        <taxon>Lactobacillaceae</taxon>
        <taxon>Periweissella</taxon>
    </lineage>
</organism>
<dbReference type="OrthoDB" id="2312721at2"/>
<proteinExistence type="predicted"/>
<dbReference type="KEGG" id="wei:EQG49_03165"/>
<protein>
    <submittedName>
        <fullName evidence="2">DUF2399 domain-containing protein</fullName>
    </submittedName>
</protein>
<evidence type="ECO:0000313" key="2">
    <source>
        <dbReference type="EMBL" id="QBO35525.1"/>
    </source>
</evidence>
<reference evidence="3" key="1">
    <citation type="submission" date="2019-03" db="EMBL/GenBank/DDBJ databases">
        <title>Weissella sp. 26KH-42 Genome sequencing.</title>
        <authorList>
            <person name="Heo J."/>
            <person name="Kim S.-J."/>
            <person name="Kim J.-S."/>
            <person name="Hong S.-B."/>
            <person name="Kwon S.-W."/>
        </authorList>
    </citation>
    <scope>NUCLEOTIDE SEQUENCE [LARGE SCALE GENOMIC DNA]</scope>
    <source>
        <strain evidence="3">26KH-42</strain>
    </source>
</reference>
<name>A0A4V1AIH5_9LACO</name>
<gene>
    <name evidence="2" type="ORF">EQG49_03165</name>
</gene>
<dbReference type="Pfam" id="PF09664">
    <property type="entry name" value="DUF2399"/>
    <property type="match status" value="1"/>
</dbReference>